<dbReference type="AlphaFoldDB" id="A0A833L082"/>
<dbReference type="GO" id="GO:0120159">
    <property type="term" value="F:rRNA pseudouridine synthase activity"/>
    <property type="evidence" value="ECO:0007669"/>
    <property type="project" value="UniProtKB-ARBA"/>
</dbReference>
<dbReference type="EC" id="5.4.99.-" evidence="7"/>
<comment type="function">
    <text evidence="7">Responsible for synthesis of pseudouridine from uracil.</text>
</comment>
<dbReference type="Pfam" id="PF01479">
    <property type="entry name" value="S4"/>
    <property type="match status" value="1"/>
</dbReference>
<dbReference type="InterPro" id="IPR020103">
    <property type="entry name" value="PsdUridine_synth_cat_dom_sf"/>
</dbReference>
<dbReference type="InterPro" id="IPR036986">
    <property type="entry name" value="S4_RNA-bd_sf"/>
</dbReference>
<evidence type="ECO:0000256" key="6">
    <source>
        <dbReference type="PROSITE-ProRule" id="PRU00182"/>
    </source>
</evidence>
<keyword evidence="3 6" id="KW-0694">RNA-binding</keyword>
<evidence type="ECO:0000256" key="5">
    <source>
        <dbReference type="PIRSR" id="PIRSR606225-1"/>
    </source>
</evidence>
<dbReference type="Pfam" id="PF00849">
    <property type="entry name" value="PseudoU_synth_2"/>
    <property type="match status" value="1"/>
</dbReference>
<evidence type="ECO:0000256" key="4">
    <source>
        <dbReference type="ARBA" id="ARBA00023235"/>
    </source>
</evidence>
<comment type="similarity">
    <text evidence="2 7">Belongs to the pseudouridine synthase RluA family.</text>
</comment>
<dbReference type="PROSITE" id="PS50889">
    <property type="entry name" value="S4"/>
    <property type="match status" value="1"/>
</dbReference>
<dbReference type="InterPro" id="IPR050188">
    <property type="entry name" value="RluA_PseudoU_synthase"/>
</dbReference>
<evidence type="ECO:0000256" key="2">
    <source>
        <dbReference type="ARBA" id="ARBA00010876"/>
    </source>
</evidence>
<dbReference type="Gene3D" id="3.30.2350.10">
    <property type="entry name" value="Pseudouridine synthase"/>
    <property type="match status" value="1"/>
</dbReference>
<name>A0A833L082_UNCSA</name>
<dbReference type="InterPro" id="IPR006145">
    <property type="entry name" value="PsdUridine_synth_RsuA/RluA"/>
</dbReference>
<reference evidence="9 10" key="1">
    <citation type="submission" date="2019-12" db="EMBL/GenBank/DDBJ databases">
        <authorList>
            <person name="Wolfe R."/>
            <person name="Danczak R."/>
            <person name="Wilkins M."/>
        </authorList>
    </citation>
    <scope>NUCLEOTIDE SEQUENCE [LARGE SCALE GENOMIC DNA]</scope>
    <source>
        <strain evidence="9">X2_MaxBin.013</strain>
    </source>
</reference>
<dbReference type="PANTHER" id="PTHR21600">
    <property type="entry name" value="MITOCHONDRIAL RNA PSEUDOURIDINE SYNTHASE"/>
    <property type="match status" value="1"/>
</dbReference>
<dbReference type="InterPro" id="IPR002942">
    <property type="entry name" value="S4_RNA-bd"/>
</dbReference>
<keyword evidence="4 7" id="KW-0413">Isomerase</keyword>
<comment type="catalytic activity">
    <reaction evidence="1 7">
        <text>a uridine in RNA = a pseudouridine in RNA</text>
        <dbReference type="Rhea" id="RHEA:48348"/>
        <dbReference type="Rhea" id="RHEA-COMP:12068"/>
        <dbReference type="Rhea" id="RHEA-COMP:12069"/>
        <dbReference type="ChEBI" id="CHEBI:65314"/>
        <dbReference type="ChEBI" id="CHEBI:65315"/>
    </reaction>
</comment>
<organism evidence="9 10">
    <name type="scientific">Candidatus Saganbacteria bacterium</name>
    <dbReference type="NCBI Taxonomy" id="2575572"/>
    <lineage>
        <taxon>Bacteria</taxon>
        <taxon>Bacillati</taxon>
        <taxon>Saganbacteria</taxon>
    </lineage>
</organism>
<dbReference type="GO" id="GO:0003723">
    <property type="term" value="F:RNA binding"/>
    <property type="evidence" value="ECO:0007669"/>
    <property type="project" value="UniProtKB-KW"/>
</dbReference>
<dbReference type="SUPFAM" id="SSF55120">
    <property type="entry name" value="Pseudouridine synthase"/>
    <property type="match status" value="1"/>
</dbReference>
<evidence type="ECO:0000256" key="1">
    <source>
        <dbReference type="ARBA" id="ARBA00000073"/>
    </source>
</evidence>
<dbReference type="CDD" id="cd00165">
    <property type="entry name" value="S4"/>
    <property type="match status" value="1"/>
</dbReference>
<gene>
    <name evidence="9" type="ORF">FD145_1245</name>
</gene>
<evidence type="ECO:0000256" key="7">
    <source>
        <dbReference type="RuleBase" id="RU362028"/>
    </source>
</evidence>
<dbReference type="SUPFAM" id="SSF55174">
    <property type="entry name" value="Alpha-L RNA-binding motif"/>
    <property type="match status" value="1"/>
</dbReference>
<dbReference type="PANTHER" id="PTHR21600:SF44">
    <property type="entry name" value="RIBOSOMAL LARGE SUBUNIT PSEUDOURIDINE SYNTHASE D"/>
    <property type="match status" value="1"/>
</dbReference>
<evidence type="ECO:0000259" key="8">
    <source>
        <dbReference type="SMART" id="SM00363"/>
    </source>
</evidence>
<dbReference type="Gene3D" id="3.10.290.10">
    <property type="entry name" value="RNA-binding S4 domain"/>
    <property type="match status" value="1"/>
</dbReference>
<accession>A0A833L082</accession>
<comment type="caution">
    <text evidence="9">The sequence shown here is derived from an EMBL/GenBank/DDBJ whole genome shotgun (WGS) entry which is preliminary data.</text>
</comment>
<dbReference type="CDD" id="cd02869">
    <property type="entry name" value="PseudoU_synth_RluA_like"/>
    <property type="match status" value="1"/>
</dbReference>
<dbReference type="FunFam" id="3.30.2350.10:FF:000006">
    <property type="entry name" value="Pseudouridine synthase"/>
    <property type="match status" value="1"/>
</dbReference>
<dbReference type="EMBL" id="WPAF01000024">
    <property type="protein sequence ID" value="KAF0133518.1"/>
    <property type="molecule type" value="Genomic_DNA"/>
</dbReference>
<dbReference type="PROSITE" id="PS01129">
    <property type="entry name" value="PSI_RLU"/>
    <property type="match status" value="1"/>
</dbReference>
<protein>
    <recommendedName>
        <fullName evidence="7">Pseudouridine synthase</fullName>
        <ecNumber evidence="7">5.4.99.-</ecNumber>
    </recommendedName>
</protein>
<dbReference type="SMART" id="SM00363">
    <property type="entry name" value="S4"/>
    <property type="match status" value="1"/>
</dbReference>
<evidence type="ECO:0000256" key="3">
    <source>
        <dbReference type="ARBA" id="ARBA00022884"/>
    </source>
</evidence>
<feature type="domain" description="RNA-binding S4" evidence="8">
    <location>
        <begin position="12"/>
        <end position="76"/>
    </location>
</feature>
<sequence>MKFIIDKKTDKQRLDIFLAKQNMGLSRAYVQRLIEQKEILVNGLPQKHSYKLKVGDNVTVEISPPKKIEVEAENIPLDVVYEDEDLLVVNKPRGMVTHPAVGNFKGTLVNALLYHIKNLSGIGGFLRPGIIHRLDKDTSGLLLVAKSDFAHHFLSGQMKDRKIKKIYMALVHGLVKQDEGYVQARIGRHPVNRQKMAVIKNPDLKSREALTFFKVIKRYKEFTLVELDLKTGRTHQIRVHMSHIGHPIIGDKTYGGKTKINGMEVKTMLHAKKIGFCHPRTGKYMEFIKEIPDDMAQVLEKICLDEVLLN</sequence>
<dbReference type="GO" id="GO:0000455">
    <property type="term" value="P:enzyme-directed rRNA pseudouridine synthesis"/>
    <property type="evidence" value="ECO:0007669"/>
    <property type="project" value="TreeGrafter"/>
</dbReference>
<dbReference type="NCBIfam" id="TIGR00005">
    <property type="entry name" value="rluA_subfam"/>
    <property type="match status" value="1"/>
</dbReference>
<feature type="active site" evidence="5">
    <location>
        <position position="135"/>
    </location>
</feature>
<evidence type="ECO:0000313" key="9">
    <source>
        <dbReference type="EMBL" id="KAF0133518.1"/>
    </source>
</evidence>
<dbReference type="InterPro" id="IPR006224">
    <property type="entry name" value="PsdUridine_synth_RluA-like_CS"/>
</dbReference>
<dbReference type="Proteomes" id="UP000488506">
    <property type="component" value="Unassembled WGS sequence"/>
</dbReference>
<proteinExistence type="inferred from homology"/>
<dbReference type="InterPro" id="IPR006225">
    <property type="entry name" value="PsdUridine_synth_RluC/D"/>
</dbReference>
<evidence type="ECO:0000313" key="10">
    <source>
        <dbReference type="Proteomes" id="UP000488506"/>
    </source>
</evidence>